<dbReference type="AlphaFoldDB" id="A0A5C5ZB23"/>
<reference evidence="1 2" key="1">
    <citation type="submission" date="2019-02" db="EMBL/GenBank/DDBJ databases">
        <title>Deep-cultivation of Planctomycetes and their phenomic and genomic characterization uncovers novel biology.</title>
        <authorList>
            <person name="Wiegand S."/>
            <person name="Jogler M."/>
            <person name="Boedeker C."/>
            <person name="Pinto D."/>
            <person name="Vollmers J."/>
            <person name="Rivas-Marin E."/>
            <person name="Kohn T."/>
            <person name="Peeters S.H."/>
            <person name="Heuer A."/>
            <person name="Rast P."/>
            <person name="Oberbeckmann S."/>
            <person name="Bunk B."/>
            <person name="Jeske O."/>
            <person name="Meyerdierks A."/>
            <person name="Storesund J.E."/>
            <person name="Kallscheuer N."/>
            <person name="Luecker S."/>
            <person name="Lage O.M."/>
            <person name="Pohl T."/>
            <person name="Merkel B.J."/>
            <person name="Hornburger P."/>
            <person name="Mueller R.-W."/>
            <person name="Bruemmer F."/>
            <person name="Labrenz M."/>
            <person name="Spormann A.M."/>
            <person name="Op Den Camp H."/>
            <person name="Overmann J."/>
            <person name="Amann R."/>
            <person name="Jetten M.S.M."/>
            <person name="Mascher T."/>
            <person name="Medema M.H."/>
            <person name="Devos D.P."/>
            <person name="Kaster A.-K."/>
            <person name="Ovreas L."/>
            <person name="Rohde M."/>
            <person name="Galperin M.Y."/>
            <person name="Jogler C."/>
        </authorList>
    </citation>
    <scope>NUCLEOTIDE SEQUENCE [LARGE SCALE GENOMIC DNA]</scope>
    <source>
        <strain evidence="1 2">CA13</strain>
    </source>
</reference>
<dbReference type="EMBL" id="SJPJ01000001">
    <property type="protein sequence ID" value="TWT84337.1"/>
    <property type="molecule type" value="Genomic_DNA"/>
</dbReference>
<evidence type="ECO:0000313" key="1">
    <source>
        <dbReference type="EMBL" id="TWT84337.1"/>
    </source>
</evidence>
<sequence length="86" mass="9274">MSQIRFGQTHLRAQTRVGLDGPVSSTSDVVVYYEGQSTINCSLESPPFAACRSRGRLGMDDLDGRRFRLGCRGAAAGPIGQNAIWS</sequence>
<keyword evidence="2" id="KW-1185">Reference proteome</keyword>
<gene>
    <name evidence="1" type="ORF">CA13_58140</name>
</gene>
<dbReference type="Proteomes" id="UP000315010">
    <property type="component" value="Unassembled WGS sequence"/>
</dbReference>
<accession>A0A5C5ZB23</accession>
<protein>
    <submittedName>
        <fullName evidence="1">Uncharacterized protein</fullName>
    </submittedName>
</protein>
<name>A0A5C5ZB23_9BACT</name>
<organism evidence="1 2">
    <name type="scientific">Novipirellula herctigrandis</name>
    <dbReference type="NCBI Taxonomy" id="2527986"/>
    <lineage>
        <taxon>Bacteria</taxon>
        <taxon>Pseudomonadati</taxon>
        <taxon>Planctomycetota</taxon>
        <taxon>Planctomycetia</taxon>
        <taxon>Pirellulales</taxon>
        <taxon>Pirellulaceae</taxon>
        <taxon>Novipirellula</taxon>
    </lineage>
</organism>
<proteinExistence type="predicted"/>
<comment type="caution">
    <text evidence="1">The sequence shown here is derived from an EMBL/GenBank/DDBJ whole genome shotgun (WGS) entry which is preliminary data.</text>
</comment>
<evidence type="ECO:0000313" key="2">
    <source>
        <dbReference type="Proteomes" id="UP000315010"/>
    </source>
</evidence>